<dbReference type="SUPFAM" id="SSF52172">
    <property type="entry name" value="CheY-like"/>
    <property type="match status" value="1"/>
</dbReference>
<dbReference type="Pfam" id="PF00072">
    <property type="entry name" value="Response_reg"/>
    <property type="match status" value="1"/>
</dbReference>
<dbReference type="InterPro" id="IPR001867">
    <property type="entry name" value="OmpR/PhoB-type_DNA-bd"/>
</dbReference>
<feature type="domain" description="OmpR/PhoB-type" evidence="5">
    <location>
        <begin position="148"/>
        <end position="245"/>
    </location>
</feature>
<feature type="domain" description="Response regulatory" evidence="4">
    <location>
        <begin position="24"/>
        <end position="139"/>
    </location>
</feature>
<dbReference type="PANTHER" id="PTHR48111:SF6">
    <property type="entry name" value="TRANSCRIPTIONAL REGULATORY PROTEIN CREB"/>
    <property type="match status" value="1"/>
</dbReference>
<dbReference type="Pfam" id="PF00486">
    <property type="entry name" value="Trans_reg_C"/>
    <property type="match status" value="1"/>
</dbReference>
<proteinExistence type="predicted"/>
<gene>
    <name evidence="6" type="ORF">CDN99_16925</name>
</gene>
<dbReference type="SMART" id="SM00862">
    <property type="entry name" value="Trans_reg_C"/>
    <property type="match status" value="1"/>
</dbReference>
<dbReference type="PROSITE" id="PS51755">
    <property type="entry name" value="OMPR_PHOB"/>
    <property type="match status" value="1"/>
</dbReference>
<organism evidence="6 7">
    <name type="scientific">Roseateles aquatilis</name>
    <dbReference type="NCBI Taxonomy" id="431061"/>
    <lineage>
        <taxon>Bacteria</taxon>
        <taxon>Pseudomonadati</taxon>
        <taxon>Pseudomonadota</taxon>
        <taxon>Betaproteobacteria</taxon>
        <taxon>Burkholderiales</taxon>
        <taxon>Sphaerotilaceae</taxon>
        <taxon>Roseateles</taxon>
    </lineage>
</organism>
<evidence type="ECO:0000256" key="1">
    <source>
        <dbReference type="ARBA" id="ARBA00023125"/>
    </source>
</evidence>
<dbReference type="InterPro" id="IPR016032">
    <property type="entry name" value="Sig_transdc_resp-reg_C-effctor"/>
</dbReference>
<dbReference type="NCBIfam" id="NF008296">
    <property type="entry name" value="PRK11083.1"/>
    <property type="match status" value="1"/>
</dbReference>
<evidence type="ECO:0000313" key="7">
    <source>
        <dbReference type="Proteomes" id="UP000197468"/>
    </source>
</evidence>
<dbReference type="InterPro" id="IPR001789">
    <property type="entry name" value="Sig_transdc_resp-reg_receiver"/>
</dbReference>
<dbReference type="GO" id="GO:0006355">
    <property type="term" value="P:regulation of DNA-templated transcription"/>
    <property type="evidence" value="ECO:0007669"/>
    <property type="project" value="InterPro"/>
</dbReference>
<accession>A0A246J7C1</accession>
<dbReference type="InterPro" id="IPR039420">
    <property type="entry name" value="WalR-like"/>
</dbReference>
<dbReference type="CDD" id="cd00383">
    <property type="entry name" value="trans_reg_C"/>
    <property type="match status" value="1"/>
</dbReference>
<dbReference type="InterPro" id="IPR011006">
    <property type="entry name" value="CheY-like_superfamily"/>
</dbReference>
<keyword evidence="1 3" id="KW-0238">DNA-binding</keyword>
<dbReference type="GO" id="GO:0000976">
    <property type="term" value="F:transcription cis-regulatory region binding"/>
    <property type="evidence" value="ECO:0007669"/>
    <property type="project" value="TreeGrafter"/>
</dbReference>
<dbReference type="PROSITE" id="PS50110">
    <property type="entry name" value="RESPONSE_REGULATORY"/>
    <property type="match status" value="1"/>
</dbReference>
<dbReference type="AlphaFoldDB" id="A0A246J7C1"/>
<sequence>MNRPPPSTPAAVPHASGIPGTAPRVLLLEDDPAIAQTVCFVLEREGFRVQPCGWLHEARAQLAAGAADLAILDVGLPDGNGLDLCRELRQGPHARLPVLVLSARSEEGDKVLGLELGADDYLAKPFSPRELVARVRALLRRAQAPLEPPAPTVAGFSVEAGSRVRFHGELLPLTRRELGLLLCLLEAPRRILTREHLLDAVWGMDADSGDRTVDTHIKTLRAKLRQVRPDLDPIRTHRGMGYSLE</sequence>
<dbReference type="InterPro" id="IPR036388">
    <property type="entry name" value="WH-like_DNA-bd_sf"/>
</dbReference>
<dbReference type="PANTHER" id="PTHR48111">
    <property type="entry name" value="REGULATOR OF RPOS"/>
    <property type="match status" value="1"/>
</dbReference>
<protein>
    <submittedName>
        <fullName evidence="6">Two-component system response regulator CreB</fullName>
    </submittedName>
</protein>
<evidence type="ECO:0000256" key="2">
    <source>
        <dbReference type="PROSITE-ProRule" id="PRU00169"/>
    </source>
</evidence>
<evidence type="ECO:0000259" key="4">
    <source>
        <dbReference type="PROSITE" id="PS50110"/>
    </source>
</evidence>
<dbReference type="GO" id="GO:0005829">
    <property type="term" value="C:cytosol"/>
    <property type="evidence" value="ECO:0007669"/>
    <property type="project" value="TreeGrafter"/>
</dbReference>
<keyword evidence="7" id="KW-1185">Reference proteome</keyword>
<dbReference type="Proteomes" id="UP000197468">
    <property type="component" value="Unassembled WGS sequence"/>
</dbReference>
<dbReference type="SMART" id="SM00448">
    <property type="entry name" value="REC"/>
    <property type="match status" value="1"/>
</dbReference>
<dbReference type="GO" id="GO:0000156">
    <property type="term" value="F:phosphorelay response regulator activity"/>
    <property type="evidence" value="ECO:0007669"/>
    <property type="project" value="TreeGrafter"/>
</dbReference>
<dbReference type="EMBL" id="NIOF01000007">
    <property type="protein sequence ID" value="OWQ88533.1"/>
    <property type="molecule type" value="Genomic_DNA"/>
</dbReference>
<evidence type="ECO:0000256" key="3">
    <source>
        <dbReference type="PROSITE-ProRule" id="PRU01091"/>
    </source>
</evidence>
<name>A0A246J7C1_9BURK</name>
<dbReference type="OrthoDB" id="9802426at2"/>
<dbReference type="RefSeq" id="WP_088386155.1">
    <property type="nucleotide sequence ID" value="NZ_NIOF01000007.1"/>
</dbReference>
<reference evidence="6 7" key="1">
    <citation type="journal article" date="2008" name="Int. J. Syst. Evol. Microbiol.">
        <title>Description of Roseateles aquatilis sp. nov. and Roseateles terrae sp. nov., in the class Betaproteobacteria, and emended description of the genus Roseateles.</title>
        <authorList>
            <person name="Gomila M."/>
            <person name="Bowien B."/>
            <person name="Falsen E."/>
            <person name="Moore E.R."/>
            <person name="Lalucat J."/>
        </authorList>
    </citation>
    <scope>NUCLEOTIDE SEQUENCE [LARGE SCALE GENOMIC DNA]</scope>
    <source>
        <strain evidence="6 7">CCUG 48205</strain>
    </source>
</reference>
<feature type="DNA-binding region" description="OmpR/PhoB-type" evidence="3">
    <location>
        <begin position="148"/>
        <end position="245"/>
    </location>
</feature>
<dbReference type="GO" id="GO:0032993">
    <property type="term" value="C:protein-DNA complex"/>
    <property type="evidence" value="ECO:0007669"/>
    <property type="project" value="TreeGrafter"/>
</dbReference>
<dbReference type="Gene3D" id="3.40.50.2300">
    <property type="match status" value="1"/>
</dbReference>
<dbReference type="Gene3D" id="6.10.250.690">
    <property type="match status" value="1"/>
</dbReference>
<feature type="modified residue" description="4-aspartylphosphate" evidence="2">
    <location>
        <position position="73"/>
    </location>
</feature>
<keyword evidence="2" id="KW-0597">Phosphoprotein</keyword>
<evidence type="ECO:0000313" key="6">
    <source>
        <dbReference type="EMBL" id="OWQ88533.1"/>
    </source>
</evidence>
<dbReference type="Gene3D" id="1.10.10.10">
    <property type="entry name" value="Winged helix-like DNA-binding domain superfamily/Winged helix DNA-binding domain"/>
    <property type="match status" value="1"/>
</dbReference>
<evidence type="ECO:0000259" key="5">
    <source>
        <dbReference type="PROSITE" id="PS51755"/>
    </source>
</evidence>
<comment type="caution">
    <text evidence="6">The sequence shown here is derived from an EMBL/GenBank/DDBJ whole genome shotgun (WGS) entry which is preliminary data.</text>
</comment>
<dbReference type="SUPFAM" id="SSF46894">
    <property type="entry name" value="C-terminal effector domain of the bipartite response regulators"/>
    <property type="match status" value="1"/>
</dbReference>